<dbReference type="GO" id="GO:2000774">
    <property type="term" value="P:positive regulation of cellular senescence"/>
    <property type="evidence" value="ECO:0007669"/>
    <property type="project" value="Ensembl"/>
</dbReference>
<evidence type="ECO:0000256" key="2">
    <source>
        <dbReference type="ARBA" id="ARBA00004240"/>
    </source>
</evidence>
<comment type="catalytic activity">
    <reaction evidence="29">
        <text>L-arginyl-[protein] + NAD(+) = N(omega)-(ADP-D-ribosyl)-L-arginyl-[protein] + nicotinamide + H(+)</text>
        <dbReference type="Rhea" id="RHEA:19149"/>
        <dbReference type="Rhea" id="RHEA-COMP:10532"/>
        <dbReference type="Rhea" id="RHEA-COMP:15087"/>
        <dbReference type="ChEBI" id="CHEBI:15378"/>
        <dbReference type="ChEBI" id="CHEBI:17154"/>
        <dbReference type="ChEBI" id="CHEBI:29965"/>
        <dbReference type="ChEBI" id="CHEBI:57540"/>
        <dbReference type="ChEBI" id="CHEBI:142554"/>
    </reaction>
    <physiologicalReaction direction="left-to-right" evidence="29">
        <dbReference type="Rhea" id="RHEA:19150"/>
    </physiologicalReaction>
</comment>
<dbReference type="GO" id="GO:0046827">
    <property type="term" value="P:positive regulation of protein export from nucleus"/>
    <property type="evidence" value="ECO:0007669"/>
    <property type="project" value="Ensembl"/>
</dbReference>
<dbReference type="GO" id="GO:1902732">
    <property type="term" value="P:positive regulation of chondrocyte proliferation"/>
    <property type="evidence" value="ECO:0007669"/>
    <property type="project" value="Ensembl"/>
</dbReference>
<keyword evidence="5" id="KW-0158">Chromosome</keyword>
<keyword evidence="19" id="KW-0779">Telomere</keyword>
<feature type="binding site" evidence="35">
    <location>
        <position position="146"/>
    </location>
    <ligand>
        <name>Zn(2+)</name>
        <dbReference type="ChEBI" id="CHEBI:29105"/>
    </ligand>
</feature>
<dbReference type="GO" id="GO:0005721">
    <property type="term" value="C:pericentric heterochromatin"/>
    <property type="evidence" value="ECO:0007669"/>
    <property type="project" value="Ensembl"/>
</dbReference>
<reference evidence="38" key="3">
    <citation type="submission" date="2025-08" db="UniProtKB">
        <authorList>
            <consortium name="Ensembl"/>
        </authorList>
    </citation>
    <scope>IDENTIFICATION</scope>
</reference>
<dbReference type="GO" id="GO:0160239">
    <property type="term" value="P:transcription pausing by RNA polymerase II"/>
    <property type="evidence" value="ECO:0007669"/>
    <property type="project" value="Ensembl"/>
</dbReference>
<evidence type="ECO:0000256" key="5">
    <source>
        <dbReference type="ARBA" id="ARBA00022454"/>
    </source>
</evidence>
<name>K7FNE4_PELSI</name>
<evidence type="ECO:0000256" key="16">
    <source>
        <dbReference type="ARBA" id="ARBA00022843"/>
    </source>
</evidence>
<keyword evidence="21" id="KW-0520">NAD</keyword>
<feature type="region of interest" description="Disordered" evidence="36">
    <location>
        <begin position="268"/>
        <end position="341"/>
    </location>
</feature>
<keyword evidence="24" id="KW-0012">Acyltransferase</keyword>
<feature type="compositionally biased region" description="Basic and acidic residues" evidence="36">
    <location>
        <begin position="307"/>
        <end position="318"/>
    </location>
</feature>
<evidence type="ECO:0000256" key="18">
    <source>
        <dbReference type="ARBA" id="ARBA00022884"/>
    </source>
</evidence>
<dbReference type="Gene3D" id="3.40.50.1220">
    <property type="entry name" value="TPP-binding domain"/>
    <property type="match status" value="1"/>
</dbReference>
<comment type="catalytic activity">
    <reaction evidence="27">
        <text>N(6)-tetradecanoyl-L-lysyl-[protein] + NAD(+) + H2O = 2''-O-tetradecanoyl-ADP-D-ribose + nicotinamide + L-lysyl-[protein]</text>
        <dbReference type="Rhea" id="RHEA:70567"/>
        <dbReference type="Rhea" id="RHEA-COMP:9752"/>
        <dbReference type="Rhea" id="RHEA-COMP:15437"/>
        <dbReference type="ChEBI" id="CHEBI:15377"/>
        <dbReference type="ChEBI" id="CHEBI:17154"/>
        <dbReference type="ChEBI" id="CHEBI:29969"/>
        <dbReference type="ChEBI" id="CHEBI:57540"/>
        <dbReference type="ChEBI" id="CHEBI:141129"/>
        <dbReference type="ChEBI" id="CHEBI:189674"/>
    </reaction>
    <physiologicalReaction direction="left-to-right" evidence="27">
        <dbReference type="Rhea" id="RHEA:70568"/>
    </physiologicalReaction>
</comment>
<dbReference type="GO" id="GO:1990166">
    <property type="term" value="P:protein localization to site of double-strand break"/>
    <property type="evidence" value="ECO:0007669"/>
    <property type="project" value="Ensembl"/>
</dbReference>
<keyword evidence="15 35" id="KW-0862">Zinc</keyword>
<dbReference type="EMBL" id="AGCU01169329">
    <property type="status" value="NOT_ANNOTATED_CDS"/>
    <property type="molecule type" value="Genomic_DNA"/>
</dbReference>
<dbReference type="GO" id="GO:1905564">
    <property type="term" value="P:positive regulation of vascular endothelial cell proliferation"/>
    <property type="evidence" value="ECO:0007669"/>
    <property type="project" value="Ensembl"/>
</dbReference>
<dbReference type="GO" id="GO:0031508">
    <property type="term" value="P:pericentric heterochromatin formation"/>
    <property type="evidence" value="ECO:0007669"/>
    <property type="project" value="Ensembl"/>
</dbReference>
<comment type="subunit">
    <text evidence="31">Homodimer; binds to nucleosomes and DNA ends as a homodimer. Interacts with RELA; interferes with RELA binding to target DNA. Interacts with SMARCA5; promoting recruitment of SMARCA5/SNF2H to double-strand breaks (DSBs) sites. Interacts with the mTORC2 complex; preventing the ability of SIRT6 to deacetylate FOXO1. Interacts with the CLOCK-BMAL1 complex; recruited by the CLOCK-BMAL1 complex to regulate expression of clock-controlled genes. Interacts with CSNK2A2; preventing CSNK2A2 localization to the nucleus.</text>
</comment>
<evidence type="ECO:0000313" key="39">
    <source>
        <dbReference type="Proteomes" id="UP000007267"/>
    </source>
</evidence>
<evidence type="ECO:0000259" key="37">
    <source>
        <dbReference type="PROSITE" id="PS50305"/>
    </source>
</evidence>
<protein>
    <recommendedName>
        <fullName evidence="32">NAD-dependent protein deacylase sirtuin-6</fullName>
        <ecNumber evidence="4">2.3.1.286</ecNumber>
    </recommendedName>
    <alternativeName>
        <fullName evidence="34">NAD-dependent protein deacetylase sirtuin-6</fullName>
    </alternativeName>
    <alternativeName>
        <fullName evidence="33">Protein mono-ADP-ribosyltransferase sirtuin-6</fullName>
    </alternativeName>
</protein>
<dbReference type="GO" id="GO:0035861">
    <property type="term" value="C:site of double-strand break"/>
    <property type="evidence" value="ECO:0007669"/>
    <property type="project" value="Ensembl"/>
</dbReference>
<dbReference type="GO" id="GO:0140774">
    <property type="term" value="F:NAD-dependent protein depalmitoylase activity"/>
    <property type="evidence" value="ECO:0007669"/>
    <property type="project" value="Ensembl"/>
</dbReference>
<dbReference type="GO" id="GO:1905555">
    <property type="term" value="P:positive regulation of blood vessel branching"/>
    <property type="evidence" value="ECO:0007669"/>
    <property type="project" value="Ensembl"/>
</dbReference>
<dbReference type="GO" id="GO:1990404">
    <property type="term" value="F:NAD+-protein mono-ADP-ribosyltransferase activity"/>
    <property type="evidence" value="ECO:0007669"/>
    <property type="project" value="Ensembl"/>
</dbReference>
<evidence type="ECO:0000256" key="7">
    <source>
        <dbReference type="ARBA" id="ARBA00022499"/>
    </source>
</evidence>
<dbReference type="InterPro" id="IPR029035">
    <property type="entry name" value="DHS-like_NAD/FAD-binding_dom"/>
</dbReference>
<evidence type="ECO:0000256" key="30">
    <source>
        <dbReference type="ARBA" id="ARBA00051286"/>
    </source>
</evidence>
<keyword evidence="10" id="KW-0808">Transferase</keyword>
<feature type="active site" description="Proton acceptor" evidence="35">
    <location>
        <position position="113"/>
    </location>
</feature>
<dbReference type="GO" id="GO:0032436">
    <property type="term" value="P:positive regulation of proteasomal ubiquitin-dependent protein catabolic process"/>
    <property type="evidence" value="ECO:0007669"/>
    <property type="project" value="Ensembl"/>
</dbReference>
<evidence type="ECO:0000256" key="35">
    <source>
        <dbReference type="PROSITE-ProRule" id="PRU00236"/>
    </source>
</evidence>
<reference evidence="39" key="2">
    <citation type="journal article" date="2013" name="Nat. Genet.">
        <title>The draft genomes of soft-shell turtle and green sea turtle yield insights into the development and evolution of the turtle-specific body plan.</title>
        <authorList>
            <person name="Wang Z."/>
            <person name="Pascual-Anaya J."/>
            <person name="Zadissa A."/>
            <person name="Li W."/>
            <person name="Niimura Y."/>
            <person name="Huang Z."/>
            <person name="Li C."/>
            <person name="White S."/>
            <person name="Xiong Z."/>
            <person name="Fang D."/>
            <person name="Wang B."/>
            <person name="Ming Y."/>
            <person name="Chen Y."/>
            <person name="Zheng Y."/>
            <person name="Kuraku S."/>
            <person name="Pignatelli M."/>
            <person name="Herrero J."/>
            <person name="Beal K."/>
            <person name="Nozawa M."/>
            <person name="Li Q."/>
            <person name="Wang J."/>
            <person name="Zhang H."/>
            <person name="Yu L."/>
            <person name="Shigenobu S."/>
            <person name="Wang J."/>
            <person name="Liu J."/>
            <person name="Flicek P."/>
            <person name="Searle S."/>
            <person name="Wang J."/>
            <person name="Kuratani S."/>
            <person name="Yin Y."/>
            <person name="Aken B."/>
            <person name="Zhang G."/>
            <person name="Irie N."/>
        </authorList>
    </citation>
    <scope>NUCLEOTIDE SEQUENCE [LARGE SCALE GENOMIC DNA]</scope>
    <source>
        <strain evidence="39">Daiwa-1</strain>
    </source>
</reference>
<feature type="binding site" evidence="35">
    <location>
        <position position="157"/>
    </location>
    <ligand>
        <name>Zn(2+)</name>
        <dbReference type="ChEBI" id="CHEBI:29105"/>
    </ligand>
</feature>
<dbReference type="GO" id="GO:0046969">
    <property type="term" value="F:histone H3K9 deacetylase activity, NAD-dependent"/>
    <property type="evidence" value="ECO:0007669"/>
    <property type="project" value="Ensembl"/>
</dbReference>
<evidence type="ECO:0000256" key="23">
    <source>
        <dbReference type="ARBA" id="ARBA00023242"/>
    </source>
</evidence>
<dbReference type="GO" id="GO:1903076">
    <property type="term" value="P:regulation of protein localization to plasma membrane"/>
    <property type="evidence" value="ECO:0007669"/>
    <property type="project" value="Ensembl"/>
</dbReference>
<evidence type="ECO:0000256" key="33">
    <source>
        <dbReference type="ARBA" id="ARBA00076455"/>
    </source>
</evidence>
<dbReference type="CDD" id="cd01410">
    <property type="entry name" value="SIRT7"/>
    <property type="match status" value="1"/>
</dbReference>
<evidence type="ECO:0000256" key="12">
    <source>
        <dbReference type="ARBA" id="ARBA00022723"/>
    </source>
</evidence>
<evidence type="ECO:0000256" key="1">
    <source>
        <dbReference type="ARBA" id="ARBA00004123"/>
    </source>
</evidence>
<evidence type="ECO:0000256" key="32">
    <source>
        <dbReference type="ARBA" id="ARBA00071352"/>
    </source>
</evidence>
<dbReference type="GO" id="GO:0003684">
    <property type="term" value="F:damaged DNA binding"/>
    <property type="evidence" value="ECO:0007669"/>
    <property type="project" value="Ensembl"/>
</dbReference>
<keyword evidence="6" id="KW-0217">Developmental protein</keyword>
<dbReference type="GO" id="GO:0045721">
    <property type="term" value="P:negative regulation of gluconeogenesis"/>
    <property type="evidence" value="ECO:0007669"/>
    <property type="project" value="Ensembl"/>
</dbReference>
<dbReference type="GO" id="GO:0007265">
    <property type="term" value="P:Ras protein signal transduction"/>
    <property type="evidence" value="ECO:0007669"/>
    <property type="project" value="Ensembl"/>
</dbReference>
<keyword evidence="18" id="KW-0694">RNA-binding</keyword>
<feature type="binding site" evidence="35">
    <location>
        <position position="124"/>
    </location>
    <ligand>
        <name>Zn(2+)</name>
        <dbReference type="ChEBI" id="CHEBI:29105"/>
    </ligand>
</feature>
<keyword evidence="16" id="KW-0832">Ubl conjugation</keyword>
<reference evidence="39" key="1">
    <citation type="submission" date="2011-10" db="EMBL/GenBank/DDBJ databases">
        <authorList>
            <consortium name="Soft-shell Turtle Genome Consortium"/>
        </authorList>
    </citation>
    <scope>NUCLEOTIDE SEQUENCE [LARGE SCALE GENOMIC DNA]</scope>
    <source>
        <strain evidence="39">Daiwa-1</strain>
    </source>
</reference>
<keyword evidence="17" id="KW-0156">Chromatin regulator</keyword>
<dbReference type="AlphaFoldDB" id="K7FNE4"/>
<dbReference type="GO" id="GO:0006302">
    <property type="term" value="P:double-strand break repair"/>
    <property type="evidence" value="ECO:0007669"/>
    <property type="project" value="Ensembl"/>
</dbReference>
<evidence type="ECO:0000256" key="28">
    <source>
        <dbReference type="ARBA" id="ARBA00050163"/>
    </source>
</evidence>
<evidence type="ECO:0000256" key="13">
    <source>
        <dbReference type="ARBA" id="ARBA00022763"/>
    </source>
</evidence>
<dbReference type="GO" id="GO:1902459">
    <property type="term" value="P:positive regulation of stem cell population maintenance"/>
    <property type="evidence" value="ECO:0007669"/>
    <property type="project" value="Ensembl"/>
</dbReference>
<dbReference type="Ensembl" id="ENSPSIT00000009601.1">
    <property type="protein sequence ID" value="ENSPSIP00000009554.1"/>
    <property type="gene ID" value="ENSPSIG00000008609.1"/>
</dbReference>
<dbReference type="GO" id="GO:0042803">
    <property type="term" value="F:protein homodimerization activity"/>
    <property type="evidence" value="ECO:0007669"/>
    <property type="project" value="Ensembl"/>
</dbReference>
<keyword evidence="39" id="KW-1185">Reference proteome</keyword>
<evidence type="ECO:0000256" key="31">
    <source>
        <dbReference type="ARBA" id="ARBA00066285"/>
    </source>
</evidence>
<dbReference type="GO" id="GO:0031490">
    <property type="term" value="F:chromatin DNA binding"/>
    <property type="evidence" value="ECO:0007669"/>
    <property type="project" value="Ensembl"/>
</dbReference>
<dbReference type="GO" id="GO:0045944">
    <property type="term" value="P:positive regulation of transcription by RNA polymerase II"/>
    <property type="evidence" value="ECO:0007669"/>
    <property type="project" value="Ensembl"/>
</dbReference>
<dbReference type="SUPFAM" id="SSF52467">
    <property type="entry name" value="DHS-like NAD/FAD-binding domain"/>
    <property type="match status" value="1"/>
</dbReference>
<evidence type="ECO:0000256" key="25">
    <source>
        <dbReference type="ARBA" id="ARBA00038170"/>
    </source>
</evidence>
<keyword evidence="20" id="KW-0007">Acetylation</keyword>
<dbReference type="EMBL" id="AGCU01169332">
    <property type="status" value="NOT_ANNOTATED_CDS"/>
    <property type="molecule type" value="Genomic_DNA"/>
</dbReference>
<dbReference type="EC" id="2.3.1.286" evidence="4"/>
<dbReference type="GO" id="GO:2000781">
    <property type="term" value="P:positive regulation of double-strand break repair"/>
    <property type="evidence" value="ECO:0007669"/>
    <property type="project" value="Ensembl"/>
</dbReference>
<feature type="domain" description="Deacetylase sirtuin-type" evidence="37">
    <location>
        <begin position="7"/>
        <end position="252"/>
    </location>
</feature>
<dbReference type="GO" id="GO:2000773">
    <property type="term" value="P:negative regulation of cellular senescence"/>
    <property type="evidence" value="ECO:0007669"/>
    <property type="project" value="Ensembl"/>
</dbReference>
<dbReference type="Gene3D" id="2.20.28.200">
    <property type="match status" value="1"/>
</dbReference>
<dbReference type="Pfam" id="PF02146">
    <property type="entry name" value="SIR2"/>
    <property type="match status" value="1"/>
</dbReference>
<comment type="similarity">
    <text evidence="25">Belongs to the sirtuin family. Class IV subfamily.</text>
</comment>
<dbReference type="GO" id="GO:0140765">
    <property type="term" value="F:histone H3K56 deacetylase activity, NAD-dependent"/>
    <property type="evidence" value="ECO:0007669"/>
    <property type="project" value="Ensembl"/>
</dbReference>
<accession>K7FNE4</accession>
<dbReference type="GO" id="GO:0016779">
    <property type="term" value="F:nucleotidyltransferase activity"/>
    <property type="evidence" value="ECO:0007669"/>
    <property type="project" value="UniProtKB-KW"/>
</dbReference>
<dbReference type="FunFam" id="2.20.28.200:FF:000001">
    <property type="entry name" value="NAD-dependent protein deacetylase sirtuin-6"/>
    <property type="match status" value="1"/>
</dbReference>
<evidence type="ECO:0000256" key="17">
    <source>
        <dbReference type="ARBA" id="ARBA00022853"/>
    </source>
</evidence>
<evidence type="ECO:0000256" key="14">
    <source>
        <dbReference type="ARBA" id="ARBA00022824"/>
    </source>
</evidence>
<dbReference type="OMA" id="EQCKKCR"/>
<keyword evidence="23" id="KW-0539">Nucleus</keyword>
<dbReference type="GO" id="GO:0070212">
    <property type="term" value="P:protein poly-ADP-ribosylation"/>
    <property type="evidence" value="ECO:0007669"/>
    <property type="project" value="Ensembl"/>
</dbReference>
<comment type="catalytic activity">
    <reaction evidence="30">
        <text>L-lysyl-[protein] + NAD(+) = N(6)-(ADP-D-ribosyl)-L-lysyl-[protein] + nicotinamide + H(+)</text>
        <dbReference type="Rhea" id="RHEA:58220"/>
        <dbReference type="Rhea" id="RHEA-COMP:9752"/>
        <dbReference type="Rhea" id="RHEA-COMP:15088"/>
        <dbReference type="ChEBI" id="CHEBI:15378"/>
        <dbReference type="ChEBI" id="CHEBI:17154"/>
        <dbReference type="ChEBI" id="CHEBI:29969"/>
        <dbReference type="ChEBI" id="CHEBI:57540"/>
        <dbReference type="ChEBI" id="CHEBI:142515"/>
    </reaction>
    <physiologicalReaction direction="left-to-right" evidence="30">
        <dbReference type="Rhea" id="RHEA:58221"/>
    </physiologicalReaction>
</comment>
<dbReference type="GO" id="GO:0010569">
    <property type="term" value="P:regulation of double-strand break repair via homologous recombination"/>
    <property type="evidence" value="ECO:0007669"/>
    <property type="project" value="Ensembl"/>
</dbReference>
<dbReference type="GO" id="GO:0008340">
    <property type="term" value="P:determination of adult lifespan"/>
    <property type="evidence" value="ECO:0007669"/>
    <property type="project" value="Ensembl"/>
</dbReference>
<dbReference type="GO" id="GO:0006954">
    <property type="term" value="P:inflammatory response"/>
    <property type="evidence" value="ECO:0007669"/>
    <property type="project" value="Ensembl"/>
</dbReference>
<dbReference type="GO" id="GO:0106222">
    <property type="term" value="F:lncRNA binding"/>
    <property type="evidence" value="ECO:0007669"/>
    <property type="project" value="Ensembl"/>
</dbReference>
<evidence type="ECO:0000256" key="3">
    <source>
        <dbReference type="ARBA" id="ARBA00004574"/>
    </source>
</evidence>
<dbReference type="GO" id="GO:0031509">
    <property type="term" value="P:subtelomeric heterochromatin formation"/>
    <property type="evidence" value="ECO:0007669"/>
    <property type="project" value="Ensembl"/>
</dbReference>
<evidence type="ECO:0000313" key="38">
    <source>
        <dbReference type="Ensembl" id="ENSPSIP00000009554.1"/>
    </source>
</evidence>
<dbReference type="GO" id="GO:0035033">
    <property type="term" value="F:histone deacetylase regulator activity"/>
    <property type="evidence" value="ECO:0007669"/>
    <property type="project" value="Ensembl"/>
</dbReference>
<dbReference type="GO" id="GO:0032206">
    <property type="term" value="P:positive regulation of telomere maintenance"/>
    <property type="evidence" value="ECO:0007669"/>
    <property type="project" value="Ensembl"/>
</dbReference>
<evidence type="ECO:0000256" key="21">
    <source>
        <dbReference type="ARBA" id="ARBA00023027"/>
    </source>
</evidence>
<evidence type="ECO:0000256" key="15">
    <source>
        <dbReference type="ARBA" id="ARBA00022833"/>
    </source>
</evidence>
<keyword evidence="9" id="KW-0328">Glycosyltransferase</keyword>
<reference evidence="38" key="4">
    <citation type="submission" date="2025-09" db="UniProtKB">
        <authorList>
            <consortium name="Ensembl"/>
        </authorList>
    </citation>
    <scope>IDENTIFICATION</scope>
</reference>
<sequence>PQIFDPPEELERKVCALADLIRGSSNVVFHTGAGISTASGIPDFRGPNGVWTMEERGLSPKFDTTFENARPTKTHMALLELQRVGILKFLVSQNVDGLHVRSGFPRDKLAELHGNMFVEECVKCGKQYVRDTIVGSMGLKPTGRLCDVSKARGLRACRGKLIDTILDWEDSLPDRDLSLADEACRKADLSVTLGTSLQIKPSGNLPLLTKRKGGKLVIVNLQATKHDRQADLRIHGYVDEVMTKLMKQLGLEIPEWTGPAVVESSALVKPEPPLKLDPEAPRPAKEEPCSHHNGTTEEADGACPERGPSRKEHWDSLKQECPGSDRGPVAAKRVKVESLLS</sequence>
<dbReference type="HOGENOM" id="CLU_023643_6_0_1"/>
<dbReference type="GO" id="GO:0006094">
    <property type="term" value="P:gluconeogenesis"/>
    <property type="evidence" value="ECO:0007669"/>
    <property type="project" value="Ensembl"/>
</dbReference>
<evidence type="ECO:0000256" key="6">
    <source>
        <dbReference type="ARBA" id="ARBA00022473"/>
    </source>
</evidence>
<dbReference type="GO" id="GO:0031491">
    <property type="term" value="F:nucleosome binding"/>
    <property type="evidence" value="ECO:0007669"/>
    <property type="project" value="Ensembl"/>
</dbReference>
<evidence type="ECO:0000256" key="24">
    <source>
        <dbReference type="ARBA" id="ARBA00023315"/>
    </source>
</evidence>
<dbReference type="GO" id="GO:0099115">
    <property type="term" value="C:chromosome, subtelomeric region"/>
    <property type="evidence" value="ECO:0007669"/>
    <property type="project" value="Ensembl"/>
</dbReference>
<proteinExistence type="inferred from homology"/>
<dbReference type="GO" id="GO:0120186">
    <property type="term" value="P:negative regulation of protein localization to chromatin"/>
    <property type="evidence" value="ECO:0007669"/>
    <property type="project" value="Ensembl"/>
</dbReference>
<evidence type="ECO:0000256" key="8">
    <source>
        <dbReference type="ARBA" id="ARBA00022553"/>
    </source>
</evidence>
<dbReference type="eggNOG" id="KOG1905">
    <property type="taxonomic scope" value="Eukaryota"/>
</dbReference>
<keyword evidence="12 35" id="KW-0479">Metal-binding</keyword>
<evidence type="ECO:0000256" key="19">
    <source>
        <dbReference type="ARBA" id="ARBA00022895"/>
    </source>
</evidence>
<dbReference type="PANTHER" id="PTHR11085">
    <property type="entry name" value="NAD-DEPENDENT PROTEIN DEACYLASE SIRTUIN-5, MITOCHONDRIAL-RELATED"/>
    <property type="match status" value="1"/>
</dbReference>
<evidence type="ECO:0000256" key="4">
    <source>
        <dbReference type="ARBA" id="ARBA00012928"/>
    </source>
</evidence>
<dbReference type="FunFam" id="3.40.50.1220:FF:000029">
    <property type="entry name" value="NAD-dependent protein deacetylase sirtuin-6 isoform X2"/>
    <property type="match status" value="1"/>
</dbReference>
<dbReference type="GeneTree" id="ENSGT00940000160088"/>
<keyword evidence="22" id="KW-0238">DNA-binding</keyword>
<feature type="binding site" evidence="35">
    <location>
        <position position="121"/>
    </location>
    <ligand>
        <name>Zn(2+)</name>
        <dbReference type="ChEBI" id="CHEBI:29105"/>
    </ligand>
</feature>
<keyword evidence="11" id="KW-0548">Nucleotidyltransferase</keyword>
<evidence type="ECO:0000256" key="26">
    <source>
        <dbReference type="ARBA" id="ARBA00048378"/>
    </source>
</evidence>
<dbReference type="EMBL" id="AGCU01169330">
    <property type="status" value="NOT_ANNOTATED_CDS"/>
    <property type="molecule type" value="Genomic_DNA"/>
</dbReference>
<dbReference type="GO" id="GO:0140773">
    <property type="term" value="F:NAD-dependent protein demyristoylase activity"/>
    <property type="evidence" value="ECO:0007669"/>
    <property type="project" value="Ensembl"/>
</dbReference>
<dbReference type="GO" id="GO:0000122">
    <property type="term" value="P:negative regulation of transcription by RNA polymerase II"/>
    <property type="evidence" value="ECO:0007669"/>
    <property type="project" value="Ensembl"/>
</dbReference>
<dbReference type="GO" id="GO:0045722">
    <property type="term" value="P:positive regulation of gluconeogenesis"/>
    <property type="evidence" value="ECO:0007669"/>
    <property type="project" value="Ensembl"/>
</dbReference>
<evidence type="ECO:0000256" key="36">
    <source>
        <dbReference type="SAM" id="MobiDB-lite"/>
    </source>
</evidence>
<evidence type="ECO:0000256" key="11">
    <source>
        <dbReference type="ARBA" id="ARBA00022695"/>
    </source>
</evidence>
<dbReference type="InterPro" id="IPR050134">
    <property type="entry name" value="NAD-dep_sirtuin_deacylases"/>
</dbReference>
<dbReference type="EMBL" id="AGCU01169333">
    <property type="status" value="NOT_ANNOTATED_CDS"/>
    <property type="molecule type" value="Genomic_DNA"/>
</dbReference>
<evidence type="ECO:0000256" key="20">
    <source>
        <dbReference type="ARBA" id="ARBA00022990"/>
    </source>
</evidence>
<dbReference type="EMBL" id="AGCU01169331">
    <property type="status" value="NOT_ANNOTATED_CDS"/>
    <property type="molecule type" value="Genomic_DNA"/>
</dbReference>
<dbReference type="GO" id="GO:0097372">
    <property type="term" value="F:histone H3K18 deacetylase activity, NAD-dependent"/>
    <property type="evidence" value="ECO:0007669"/>
    <property type="project" value="Ensembl"/>
</dbReference>
<dbReference type="GO" id="GO:0005654">
    <property type="term" value="C:nucleoplasm"/>
    <property type="evidence" value="ECO:0007669"/>
    <property type="project" value="Ensembl"/>
</dbReference>
<keyword evidence="8" id="KW-0597">Phosphoprotein</keyword>
<dbReference type="GO" id="GO:0046872">
    <property type="term" value="F:metal ion binding"/>
    <property type="evidence" value="ECO:0007669"/>
    <property type="project" value="UniProtKB-KW"/>
</dbReference>
<dbReference type="GO" id="GO:0031648">
    <property type="term" value="P:protein destabilization"/>
    <property type="evidence" value="ECO:0007669"/>
    <property type="project" value="Ensembl"/>
</dbReference>
<gene>
    <name evidence="38" type="primary">SIRT6</name>
</gene>
<feature type="compositionally biased region" description="Basic and acidic residues" evidence="36">
    <location>
        <begin position="272"/>
        <end position="290"/>
    </location>
</feature>
<keyword evidence="13" id="KW-0227">DNA damage</keyword>
<evidence type="ECO:0000256" key="34">
    <source>
        <dbReference type="ARBA" id="ARBA00083163"/>
    </source>
</evidence>
<dbReference type="InterPro" id="IPR026590">
    <property type="entry name" value="Ssirtuin_cat_dom"/>
</dbReference>
<dbReference type="GO" id="GO:0009411">
    <property type="term" value="P:response to UV"/>
    <property type="evidence" value="ECO:0007669"/>
    <property type="project" value="Ensembl"/>
</dbReference>
<dbReference type="GO" id="GO:0006096">
    <property type="term" value="P:glycolytic process"/>
    <property type="evidence" value="ECO:0007669"/>
    <property type="project" value="Ensembl"/>
</dbReference>
<dbReference type="GO" id="GO:0045820">
    <property type="term" value="P:negative regulation of glycolytic process"/>
    <property type="evidence" value="ECO:0007669"/>
    <property type="project" value="Ensembl"/>
</dbReference>
<dbReference type="PROSITE" id="PS50305">
    <property type="entry name" value="SIRTUIN"/>
    <property type="match status" value="1"/>
</dbReference>
<evidence type="ECO:0000256" key="22">
    <source>
        <dbReference type="ARBA" id="ARBA00023125"/>
    </source>
</evidence>
<organism evidence="38 39">
    <name type="scientific">Pelodiscus sinensis</name>
    <name type="common">Chinese softshell turtle</name>
    <name type="synonym">Trionyx sinensis</name>
    <dbReference type="NCBI Taxonomy" id="13735"/>
    <lineage>
        <taxon>Eukaryota</taxon>
        <taxon>Metazoa</taxon>
        <taxon>Chordata</taxon>
        <taxon>Craniata</taxon>
        <taxon>Vertebrata</taxon>
        <taxon>Euteleostomi</taxon>
        <taxon>Archelosauria</taxon>
        <taxon>Testudinata</taxon>
        <taxon>Testudines</taxon>
        <taxon>Cryptodira</taxon>
        <taxon>Trionychia</taxon>
        <taxon>Trionychidae</taxon>
        <taxon>Pelodiscus</taxon>
    </lineage>
</organism>
<dbReference type="GO" id="GO:0140612">
    <property type="term" value="F:DNA damage sensor activity"/>
    <property type="evidence" value="ECO:0007669"/>
    <property type="project" value="Ensembl"/>
</dbReference>
<evidence type="ECO:0000256" key="9">
    <source>
        <dbReference type="ARBA" id="ARBA00022676"/>
    </source>
</evidence>
<dbReference type="GO" id="GO:0003714">
    <property type="term" value="F:transcription corepressor activity"/>
    <property type="evidence" value="ECO:0007669"/>
    <property type="project" value="TreeGrafter"/>
</dbReference>
<comment type="subcellular location">
    <subcellularLocation>
        <location evidence="3">Chromosome</location>
        <location evidence="3">Telomere</location>
    </subcellularLocation>
    <subcellularLocation>
        <location evidence="2">Endoplasmic reticulum</location>
    </subcellularLocation>
    <subcellularLocation>
        <location evidence="1">Nucleus</location>
    </subcellularLocation>
</comment>
<dbReference type="GO" id="GO:0005783">
    <property type="term" value="C:endoplasmic reticulum"/>
    <property type="evidence" value="ECO:0007669"/>
    <property type="project" value="UniProtKB-SubCell"/>
</dbReference>
<dbReference type="GO" id="GO:0050708">
    <property type="term" value="P:regulation of protein secretion"/>
    <property type="evidence" value="ECO:0007669"/>
    <property type="project" value="Ensembl"/>
</dbReference>
<dbReference type="Proteomes" id="UP000007267">
    <property type="component" value="Unassembled WGS sequence"/>
</dbReference>
<dbReference type="GO" id="GO:0070403">
    <property type="term" value="F:NAD+ binding"/>
    <property type="evidence" value="ECO:0007669"/>
    <property type="project" value="InterPro"/>
</dbReference>
<dbReference type="STRING" id="13735.ENSPSIP00000009554"/>
<dbReference type="GO" id="GO:2000738">
    <property type="term" value="P:positive regulation of stem cell differentiation"/>
    <property type="evidence" value="ECO:0007669"/>
    <property type="project" value="Ensembl"/>
</dbReference>
<keyword evidence="14" id="KW-0256">Endoplasmic reticulum</keyword>
<dbReference type="GO" id="GO:0006606">
    <property type="term" value="P:protein import into nucleus"/>
    <property type="evidence" value="ECO:0007669"/>
    <property type="project" value="Ensembl"/>
</dbReference>
<dbReference type="InterPro" id="IPR003000">
    <property type="entry name" value="Sirtuin"/>
</dbReference>
<evidence type="ECO:0000256" key="27">
    <source>
        <dbReference type="ARBA" id="ARBA00048905"/>
    </source>
</evidence>
<comment type="catalytic activity">
    <reaction evidence="26">
        <text>N(6)-hexadecanoyl-L-lysyl-[protein] + NAD(+) + H2O = 2''-O-hexadecanoyl-ADP-D-ribose + nicotinamide + L-lysyl-[protein]</text>
        <dbReference type="Rhea" id="RHEA:70563"/>
        <dbReference type="Rhea" id="RHEA-COMP:9752"/>
        <dbReference type="Rhea" id="RHEA-COMP:14175"/>
        <dbReference type="ChEBI" id="CHEBI:15377"/>
        <dbReference type="ChEBI" id="CHEBI:17154"/>
        <dbReference type="ChEBI" id="CHEBI:29969"/>
        <dbReference type="ChEBI" id="CHEBI:57540"/>
        <dbReference type="ChEBI" id="CHEBI:138936"/>
        <dbReference type="ChEBI" id="CHEBI:189673"/>
    </reaction>
    <physiologicalReaction direction="left-to-right" evidence="26">
        <dbReference type="Rhea" id="RHEA:70564"/>
    </physiologicalReaction>
</comment>
<evidence type="ECO:0000256" key="10">
    <source>
        <dbReference type="ARBA" id="ARBA00022679"/>
    </source>
</evidence>
<keyword evidence="7" id="KW-1017">Isopeptide bond</keyword>
<dbReference type="PANTHER" id="PTHR11085:SF12">
    <property type="entry name" value="NAD-DEPENDENT PROTEIN DEACYLASE SIRTUIN-6"/>
    <property type="match status" value="1"/>
</dbReference>
<comment type="catalytic activity">
    <reaction evidence="28">
        <text>N(6)-acetyl-L-lysyl-[protein] + NAD(+) + H2O = 2''-O-acetyl-ADP-D-ribose + nicotinamide + L-lysyl-[protein]</text>
        <dbReference type="Rhea" id="RHEA:43636"/>
        <dbReference type="Rhea" id="RHEA-COMP:9752"/>
        <dbReference type="Rhea" id="RHEA-COMP:10731"/>
        <dbReference type="ChEBI" id="CHEBI:15377"/>
        <dbReference type="ChEBI" id="CHEBI:17154"/>
        <dbReference type="ChEBI" id="CHEBI:29969"/>
        <dbReference type="ChEBI" id="CHEBI:57540"/>
        <dbReference type="ChEBI" id="CHEBI:61930"/>
        <dbReference type="ChEBI" id="CHEBI:83767"/>
        <dbReference type="EC" id="2.3.1.286"/>
    </reaction>
    <physiologicalReaction direction="left-to-right" evidence="28">
        <dbReference type="Rhea" id="RHEA:43637"/>
    </physiologicalReaction>
</comment>
<evidence type="ECO:0000256" key="29">
    <source>
        <dbReference type="ARBA" id="ARBA00050216"/>
    </source>
</evidence>
<dbReference type="FunFam" id="3.40.50.1220:FF:000038">
    <property type="entry name" value="NAD-dependent protein deacetylase sirtuin-6 isoform X2"/>
    <property type="match status" value="1"/>
</dbReference>